<reference evidence="12" key="1">
    <citation type="submission" date="2020-08" db="EMBL/GenBank/DDBJ databases">
        <authorList>
            <person name="Cejkova D."/>
            <person name="Kubasova T."/>
            <person name="Jahodarova E."/>
            <person name="Rychlik I."/>
        </authorList>
    </citation>
    <scope>NUCLEOTIDE SEQUENCE</scope>
    <source>
        <strain evidence="12">An559</strain>
    </source>
</reference>
<dbReference type="RefSeq" id="WP_204445411.1">
    <property type="nucleotide sequence ID" value="NZ_JACJKY010000006.1"/>
</dbReference>
<evidence type="ECO:0000256" key="1">
    <source>
        <dbReference type="ARBA" id="ARBA00004651"/>
    </source>
</evidence>
<keyword evidence="13" id="KW-1185">Reference proteome</keyword>
<feature type="domain" description="Protein export membrane protein SecD/SecF C-terminal" evidence="10">
    <location>
        <begin position="252"/>
        <end position="404"/>
    </location>
</feature>
<dbReference type="InterPro" id="IPR022813">
    <property type="entry name" value="SecD/SecF_arch_bac"/>
</dbReference>
<feature type="transmembrane region" description="Helical" evidence="9">
    <location>
        <begin position="382"/>
        <end position="403"/>
    </location>
</feature>
<name>A0A938X5R7_9FIRM</name>
<sequence length="468" mass="49956">MKRIGKPIFFIVAAFIFVFTTLAFTGLHTTYGDKTTTYVKGAGDIRWGIDIRGGVDVTFTPSEGIDATEEQMNAATETLKQRMVSLNITDYEVYTDVQKDRIIVRFPWKEGEESFDPEAAIAELGETALLTFRKGAETDEEGVPTGEVLFEGGHVNKAEALYGPVTDGGSNEYFVSLELDDEAAKIFADATGSMVGTSDTISIWMDNTMVSNATVNAAITDGKAIITSGGSFTREDVEGLANKINAGNLPFKLETETYSTITPTLGQGALAAMTLAGVIAFVLICVFMIVMYRVQGIIISIALLGQVGGMIAAISGFIPGINSFTMTIPGIAGIILAIGMGVDANVITAERIKEELRNGKSIDGAVNAGFERGFTAIFDGNITNVIVAVILMGAFGSSDNFFAQILSPVFGFFGFATEGSVFSFGYTLLVGVVLNFVFGVLATRLMTKSLSRFKWFRKPALYGGGLAK</sequence>
<comment type="caution">
    <text evidence="9">Lacks conserved residue(s) required for the propagation of feature annotation.</text>
</comment>
<comment type="subunit">
    <text evidence="9">Forms a complex with SecF. Part of the essential Sec protein translocation apparatus which comprises SecA, SecYEG and auxiliary proteins SecDF. Other proteins may also be involved.</text>
</comment>
<organism evidence="12 13">
    <name type="scientific">Merdimmobilis hominis</name>
    <dbReference type="NCBI Taxonomy" id="2897707"/>
    <lineage>
        <taxon>Bacteria</taxon>
        <taxon>Bacillati</taxon>
        <taxon>Bacillota</taxon>
        <taxon>Clostridia</taxon>
        <taxon>Eubacteriales</taxon>
        <taxon>Oscillospiraceae</taxon>
        <taxon>Merdimmobilis</taxon>
    </lineage>
</organism>
<dbReference type="Proteomes" id="UP000774750">
    <property type="component" value="Unassembled WGS sequence"/>
</dbReference>
<proteinExistence type="inferred from homology"/>
<accession>A0A938X5R7</accession>
<dbReference type="PANTHER" id="PTHR30081:SF1">
    <property type="entry name" value="PROTEIN TRANSLOCASE SUBUNIT SECD"/>
    <property type="match status" value="1"/>
</dbReference>
<dbReference type="GO" id="GO:0006605">
    <property type="term" value="P:protein targeting"/>
    <property type="evidence" value="ECO:0007669"/>
    <property type="project" value="UniProtKB-UniRule"/>
</dbReference>
<evidence type="ECO:0000256" key="7">
    <source>
        <dbReference type="ARBA" id="ARBA00023010"/>
    </source>
</evidence>
<evidence type="ECO:0000313" key="12">
    <source>
        <dbReference type="EMBL" id="MBM6920483.1"/>
    </source>
</evidence>
<evidence type="ECO:0000256" key="9">
    <source>
        <dbReference type="HAMAP-Rule" id="MF_01463"/>
    </source>
</evidence>
<evidence type="ECO:0000256" key="3">
    <source>
        <dbReference type="ARBA" id="ARBA00022475"/>
    </source>
</evidence>
<dbReference type="Gene3D" id="1.20.1640.10">
    <property type="entry name" value="Multidrug efflux transporter AcrB transmembrane domain"/>
    <property type="match status" value="1"/>
</dbReference>
<protein>
    <recommendedName>
        <fullName evidence="9">Protein translocase subunit SecD</fullName>
    </recommendedName>
</protein>
<keyword evidence="4 9" id="KW-0812">Transmembrane</keyword>
<dbReference type="SUPFAM" id="SSF82866">
    <property type="entry name" value="Multidrug efflux transporter AcrB transmembrane domain"/>
    <property type="match status" value="1"/>
</dbReference>
<evidence type="ECO:0000256" key="5">
    <source>
        <dbReference type="ARBA" id="ARBA00022927"/>
    </source>
</evidence>
<feature type="transmembrane region" description="Helical" evidence="9">
    <location>
        <begin position="324"/>
        <end position="347"/>
    </location>
</feature>
<dbReference type="InterPro" id="IPR048634">
    <property type="entry name" value="SecD_SecF_C"/>
</dbReference>
<evidence type="ECO:0000259" key="10">
    <source>
        <dbReference type="Pfam" id="PF02355"/>
    </source>
</evidence>
<keyword evidence="2 9" id="KW-0813">Transport</keyword>
<feature type="transmembrane region" description="Helical" evidence="9">
    <location>
        <begin position="269"/>
        <end position="290"/>
    </location>
</feature>
<comment type="function">
    <text evidence="9">Part of the Sec protein translocase complex. Interacts with the SecYEG preprotein conducting channel. SecDF uses the proton motive force (PMF) to complete protein translocation after the ATP-dependent function of SecA.</text>
</comment>
<feature type="transmembrane region" description="Helical" evidence="9">
    <location>
        <begin position="423"/>
        <end position="447"/>
    </location>
</feature>
<dbReference type="GO" id="GO:0065002">
    <property type="term" value="P:intracellular protein transmembrane transport"/>
    <property type="evidence" value="ECO:0007669"/>
    <property type="project" value="UniProtKB-UniRule"/>
</dbReference>
<keyword evidence="6 9" id="KW-1133">Transmembrane helix</keyword>
<evidence type="ECO:0000259" key="11">
    <source>
        <dbReference type="Pfam" id="PF22599"/>
    </source>
</evidence>
<dbReference type="Pfam" id="PF22599">
    <property type="entry name" value="SecDF_P1_head"/>
    <property type="match status" value="1"/>
</dbReference>
<evidence type="ECO:0000256" key="6">
    <source>
        <dbReference type="ARBA" id="ARBA00022989"/>
    </source>
</evidence>
<dbReference type="GO" id="GO:0005886">
    <property type="term" value="C:plasma membrane"/>
    <property type="evidence" value="ECO:0007669"/>
    <property type="project" value="UniProtKB-SubCell"/>
</dbReference>
<evidence type="ECO:0000256" key="4">
    <source>
        <dbReference type="ARBA" id="ARBA00022692"/>
    </source>
</evidence>
<comment type="similarity">
    <text evidence="9">Belongs to the SecD/SecF family. SecD subfamily.</text>
</comment>
<dbReference type="InterPro" id="IPR054384">
    <property type="entry name" value="SecDF_P1_head"/>
</dbReference>
<keyword evidence="7 9" id="KW-0811">Translocation</keyword>
<comment type="caution">
    <text evidence="12">The sequence shown here is derived from an EMBL/GenBank/DDBJ whole genome shotgun (WGS) entry which is preliminary data.</text>
</comment>
<dbReference type="Pfam" id="PF02355">
    <property type="entry name" value="SecD_SecF_C"/>
    <property type="match status" value="1"/>
</dbReference>
<dbReference type="AlphaFoldDB" id="A0A938X5R7"/>
<comment type="subcellular location">
    <subcellularLocation>
        <location evidence="1 9">Cell membrane</location>
        <topology evidence="1 9">Multi-pass membrane protein</topology>
    </subcellularLocation>
</comment>
<evidence type="ECO:0000256" key="2">
    <source>
        <dbReference type="ARBA" id="ARBA00022448"/>
    </source>
</evidence>
<gene>
    <name evidence="9" type="primary">secD</name>
    <name evidence="12" type="ORF">H6A12_04850</name>
</gene>
<dbReference type="Gene3D" id="3.30.1360.200">
    <property type="match status" value="1"/>
</dbReference>
<dbReference type="EMBL" id="JACJKY010000006">
    <property type="protein sequence ID" value="MBM6920483.1"/>
    <property type="molecule type" value="Genomic_DNA"/>
</dbReference>
<feature type="transmembrane region" description="Helical" evidence="9">
    <location>
        <begin position="297"/>
        <end position="318"/>
    </location>
</feature>
<keyword evidence="3 9" id="KW-1003">Cell membrane</keyword>
<keyword evidence="5 9" id="KW-0653">Protein transport</keyword>
<keyword evidence="8 9" id="KW-0472">Membrane</keyword>
<dbReference type="HAMAP" id="MF_01463_B">
    <property type="entry name" value="SecD_B"/>
    <property type="match status" value="1"/>
</dbReference>
<evidence type="ECO:0000256" key="8">
    <source>
        <dbReference type="ARBA" id="ARBA00023136"/>
    </source>
</evidence>
<feature type="domain" description="SecDF P1 head subdomain" evidence="11">
    <location>
        <begin position="147"/>
        <end position="250"/>
    </location>
</feature>
<dbReference type="InterPro" id="IPR005791">
    <property type="entry name" value="SecD"/>
</dbReference>
<dbReference type="GO" id="GO:0015450">
    <property type="term" value="F:protein-transporting ATPase activity"/>
    <property type="evidence" value="ECO:0007669"/>
    <property type="project" value="InterPro"/>
</dbReference>
<dbReference type="GO" id="GO:0043952">
    <property type="term" value="P:protein transport by the Sec complex"/>
    <property type="evidence" value="ECO:0007669"/>
    <property type="project" value="UniProtKB-UniRule"/>
</dbReference>
<evidence type="ECO:0000313" key="13">
    <source>
        <dbReference type="Proteomes" id="UP000774750"/>
    </source>
</evidence>
<reference evidence="12" key="2">
    <citation type="journal article" date="2021" name="Sci. Rep.">
        <title>The distribution of antibiotic resistance genes in chicken gut microbiota commensals.</title>
        <authorList>
            <person name="Juricova H."/>
            <person name="Matiasovicova J."/>
            <person name="Kubasova T."/>
            <person name="Cejkova D."/>
            <person name="Rychlik I."/>
        </authorList>
    </citation>
    <scope>NUCLEOTIDE SEQUENCE</scope>
    <source>
        <strain evidence="12">An559</strain>
    </source>
</reference>
<dbReference type="PANTHER" id="PTHR30081">
    <property type="entry name" value="PROTEIN-EXPORT MEMBRANE PROTEIN SEC"/>
    <property type="match status" value="1"/>
</dbReference>